<feature type="transmembrane region" description="Helical" evidence="10">
    <location>
        <begin position="406"/>
        <end position="430"/>
    </location>
</feature>
<keyword evidence="8 10" id="KW-0406">Ion transport</keyword>
<evidence type="ECO:0000256" key="8">
    <source>
        <dbReference type="ARBA" id="ARBA00023065"/>
    </source>
</evidence>
<evidence type="ECO:0000256" key="1">
    <source>
        <dbReference type="ARBA" id="ARBA00004141"/>
    </source>
</evidence>
<evidence type="ECO:0000256" key="6">
    <source>
        <dbReference type="ARBA" id="ARBA00022958"/>
    </source>
</evidence>
<dbReference type="Pfam" id="PF02705">
    <property type="entry name" value="K_trans"/>
    <property type="match status" value="1"/>
</dbReference>
<accession>A0AAP0NRJ5</accession>
<feature type="transmembrane region" description="Helical" evidence="10">
    <location>
        <begin position="327"/>
        <end position="347"/>
    </location>
</feature>
<keyword evidence="6 10" id="KW-0630">Potassium</keyword>
<feature type="transmembrane region" description="Helical" evidence="10">
    <location>
        <begin position="204"/>
        <end position="224"/>
    </location>
</feature>
<dbReference type="InterPro" id="IPR053951">
    <property type="entry name" value="K_trans_N"/>
</dbReference>
<dbReference type="NCBIfam" id="TIGR00794">
    <property type="entry name" value="kup"/>
    <property type="match status" value="1"/>
</dbReference>
<keyword evidence="5 10" id="KW-0812">Transmembrane</keyword>
<feature type="transmembrane region" description="Helical" evidence="10">
    <location>
        <begin position="254"/>
        <end position="273"/>
    </location>
</feature>
<feature type="domain" description="K+ potassium transporter integral membrane" evidence="11">
    <location>
        <begin position="19"/>
        <end position="504"/>
    </location>
</feature>
<keyword evidence="7 10" id="KW-1133">Transmembrane helix</keyword>
<comment type="function">
    <text evidence="10">Potassium transporter.</text>
</comment>
<feature type="domain" description="K+ potassium transporter C-terminal" evidence="12">
    <location>
        <begin position="517"/>
        <end position="755"/>
    </location>
</feature>
<comment type="subcellular location">
    <subcellularLocation>
        <location evidence="1 10">Membrane</location>
        <topology evidence="1 10">Multi-pass membrane protein</topology>
    </subcellularLocation>
</comment>
<dbReference type="GO" id="GO:0016020">
    <property type="term" value="C:membrane"/>
    <property type="evidence" value="ECO:0007669"/>
    <property type="project" value="UniProtKB-SubCell"/>
</dbReference>
<organism evidence="13 14">
    <name type="scientific">Stephania yunnanensis</name>
    <dbReference type="NCBI Taxonomy" id="152371"/>
    <lineage>
        <taxon>Eukaryota</taxon>
        <taxon>Viridiplantae</taxon>
        <taxon>Streptophyta</taxon>
        <taxon>Embryophyta</taxon>
        <taxon>Tracheophyta</taxon>
        <taxon>Spermatophyta</taxon>
        <taxon>Magnoliopsida</taxon>
        <taxon>Ranunculales</taxon>
        <taxon>Menispermaceae</taxon>
        <taxon>Menispermoideae</taxon>
        <taxon>Cissampelideae</taxon>
        <taxon>Stephania</taxon>
    </lineage>
</organism>
<feature type="transmembrane region" description="Helical" evidence="10">
    <location>
        <begin position="117"/>
        <end position="135"/>
    </location>
</feature>
<reference evidence="13 14" key="1">
    <citation type="submission" date="2024-01" db="EMBL/GenBank/DDBJ databases">
        <title>Genome assemblies of Stephania.</title>
        <authorList>
            <person name="Yang L."/>
        </authorList>
    </citation>
    <scope>NUCLEOTIDE SEQUENCE [LARGE SCALE GENOMIC DNA]</scope>
    <source>
        <strain evidence="13">YNDBR</strain>
        <tissue evidence="13">Leaf</tissue>
    </source>
</reference>
<keyword evidence="9 10" id="KW-0472">Membrane</keyword>
<comment type="caution">
    <text evidence="13">The sequence shown here is derived from an EMBL/GenBank/DDBJ whole genome shotgun (WGS) entry which is preliminary data.</text>
</comment>
<feature type="transmembrane region" description="Helical" evidence="10">
    <location>
        <begin position="436"/>
        <end position="459"/>
    </location>
</feature>
<feature type="transmembrane region" description="Helical" evidence="10">
    <location>
        <begin position="466"/>
        <end position="485"/>
    </location>
</feature>
<keyword evidence="14" id="KW-1185">Reference proteome</keyword>
<evidence type="ECO:0000256" key="7">
    <source>
        <dbReference type="ARBA" id="ARBA00022989"/>
    </source>
</evidence>
<dbReference type="PANTHER" id="PTHR30540:SF97">
    <property type="entry name" value="POTASSIUM TRANSPORTER"/>
    <property type="match status" value="1"/>
</dbReference>
<evidence type="ECO:0000313" key="13">
    <source>
        <dbReference type="EMBL" id="KAK9115120.1"/>
    </source>
</evidence>
<feature type="transmembrane region" description="Helical" evidence="10">
    <location>
        <begin position="180"/>
        <end position="197"/>
    </location>
</feature>
<evidence type="ECO:0000256" key="10">
    <source>
        <dbReference type="RuleBase" id="RU321113"/>
    </source>
</evidence>
<evidence type="ECO:0000256" key="2">
    <source>
        <dbReference type="ARBA" id="ARBA00008440"/>
    </source>
</evidence>
<dbReference type="GO" id="GO:0015079">
    <property type="term" value="F:potassium ion transmembrane transporter activity"/>
    <property type="evidence" value="ECO:0007669"/>
    <property type="project" value="UniProtKB-UniRule"/>
</dbReference>
<evidence type="ECO:0000256" key="9">
    <source>
        <dbReference type="ARBA" id="ARBA00023136"/>
    </source>
</evidence>
<proteinExistence type="inferred from homology"/>
<sequence length="756" mass="84088">MDVTASSKGETWRQTLLLSFQSLGVVFGRLSTAPLYVLATLNTEDLKSEDDLYGVLSFVFWTLTLIPLMKHANSDLQPHQGDSNEITQISNIDDEESKTIKTKAQSRARRAIENHKSVHYSVLFLALFGACLVIADGVLTPALSVLSASTDLEKSLTDLTDQVSHSSKTKKSVSDALDKYVPVPIACVVLIGLFALQHFGTHKIGFIFAPVIVLWLLFIASIGLYNILHYHPLIIRAVFPLYMYKFFRNVDVRCWRSLGSVALCIAGSEAMFANLGHFSKKSIKFSFVFFVYPALLLSYAGQVAFISKAGLAKHHITYLGHSVPKPARPLFTVLCLLASAVGSQATITATFSMIKQCQALNCFPRVKIVHTSDKIHGQVYIPDINWLVMVLTLAITIGFRDISMIVSAAGIVIIAGMTVTTCLMSLVFALHWGKNVLISAGFFIFFSSVEALCLSACLLRFHRSECSLIVLIVICLACMLAWHYGTTKKYEFEEQNKVLMDWLVDLSSYLGVARVPGIGFIYTDVTSGIPAFFSHFITNLPAFHQVLIFVSFKPVLVPHVTPGRRYIIGRVGRKDFRMYRCIVRFGYCDPIRDTNDFEDQLIHSIANFISMEGNNSETMSSSEGSITIIGDPTVEQHALIPLEEINMSVVVPSSSSPHEDHRSKPVRRKVKFSLSPEKPIMQESVRDELQELVNARESGTAYFLGQSHLCVREGPNFLKKLLIMTYVFLDKNCREPPVALNIPHAALVEVGMVYTL</sequence>
<dbReference type="Proteomes" id="UP001420932">
    <property type="component" value="Unassembled WGS sequence"/>
</dbReference>
<dbReference type="PANTHER" id="PTHR30540">
    <property type="entry name" value="OSMOTIC STRESS POTASSIUM TRANSPORTER"/>
    <property type="match status" value="1"/>
</dbReference>
<dbReference type="AlphaFoldDB" id="A0AAP0NRJ5"/>
<protein>
    <recommendedName>
        <fullName evidence="10">Potassium transporter</fullName>
    </recommendedName>
</protein>
<dbReference type="EMBL" id="JBBNAF010000009">
    <property type="protein sequence ID" value="KAK9115120.1"/>
    <property type="molecule type" value="Genomic_DNA"/>
</dbReference>
<feature type="transmembrane region" description="Helical" evidence="10">
    <location>
        <begin position="285"/>
        <end position="306"/>
    </location>
</feature>
<dbReference type="Pfam" id="PF22776">
    <property type="entry name" value="K_trans_C"/>
    <property type="match status" value="1"/>
</dbReference>
<evidence type="ECO:0000259" key="12">
    <source>
        <dbReference type="Pfam" id="PF22776"/>
    </source>
</evidence>
<evidence type="ECO:0000256" key="3">
    <source>
        <dbReference type="ARBA" id="ARBA00022448"/>
    </source>
</evidence>
<comment type="similarity">
    <text evidence="2 10">Belongs to the HAK/KUP transporter (TC 2.A.72.3) family.</text>
</comment>
<keyword evidence="4 10" id="KW-0633">Potassium transport</keyword>
<comment type="caution">
    <text evidence="10">Lacks conserved residue(s) required for the propagation of feature annotation.</text>
</comment>
<evidence type="ECO:0000256" key="4">
    <source>
        <dbReference type="ARBA" id="ARBA00022538"/>
    </source>
</evidence>
<dbReference type="InterPro" id="IPR003855">
    <property type="entry name" value="K+_transporter"/>
</dbReference>
<name>A0AAP0NRJ5_9MAGN</name>
<evidence type="ECO:0000313" key="14">
    <source>
        <dbReference type="Proteomes" id="UP001420932"/>
    </source>
</evidence>
<evidence type="ECO:0000259" key="11">
    <source>
        <dbReference type="Pfam" id="PF02705"/>
    </source>
</evidence>
<gene>
    <name evidence="13" type="ORF">Syun_021917</name>
</gene>
<keyword evidence="3" id="KW-0813">Transport</keyword>
<dbReference type="InterPro" id="IPR053952">
    <property type="entry name" value="K_trans_C"/>
</dbReference>
<evidence type="ECO:0000256" key="5">
    <source>
        <dbReference type="ARBA" id="ARBA00022692"/>
    </source>
</evidence>